<keyword evidence="3" id="KW-1185">Reference proteome</keyword>
<gene>
    <name evidence="2" type="ORF">NEQG_01292</name>
</gene>
<dbReference type="AlphaFoldDB" id="I3EHA5"/>
<accession>I3EHA5</accession>
<dbReference type="EMBL" id="GL870878">
    <property type="protein sequence ID" value="EIJ88602.1"/>
    <property type="molecule type" value="Genomic_DNA"/>
</dbReference>
<name>I3EHA5_NEMP3</name>
<dbReference type="Proteomes" id="UP000002872">
    <property type="component" value="Unassembled WGS sequence"/>
</dbReference>
<evidence type="ECO:0000256" key="1">
    <source>
        <dbReference type="SAM" id="MobiDB-lite"/>
    </source>
</evidence>
<dbReference type="STRING" id="935791.I3EHA5"/>
<feature type="non-terminal residue" evidence="2">
    <location>
        <position position="624"/>
    </location>
</feature>
<sequence length="624" mass="71267">MPGNHRQLENALKKIRVDFPEILQEGYIPGPVIQKISMSEKKSEEFEDAYQMLFAGIESLITENTGPLKNSAIKYHQVHKEVNTAAENISEVKAHLSTLISTVKSNNIGKYIDSLKEEQVQYKRDLEESEIKQALAVDIISISDIHAGRLNEIMNNIQYVEEKAVQSEIKYYTENSLWKAKKEIETRIKDSLHGIIRISSMDIRVLEKIAGCALVAVYNSVNEHMVKIINGVSKEMHVAMHKKKVINGEDESQILSRGLAQFTSEVTALLHNVQSILHKRQEDCAGNKKYRYNTDLYEEIKLNRSSPKRMAQITLPLYDSSVTEKDLFDKIVDWIRRFLVELTKEAVNTAEDAMSYNIQRITRLDSANLMYNELFQNKYGFLANKEKQAGGDLLLMNVHLVRSEESILIVHGCALQIAAVVRDVLADVLPTHINISEKIRGIEPSNCFKNRKKILMDLVTRVTELENTADHTTPFLQKYQRSVQRVIMTLCKFIKISITGLEIKVEEIAEDVLEKLLQSMKRVFKTISKVPDVDINNISYHKESSISVEIERWNHPLNKESAFGQSIFTNCTSRKFIAISEFIHLPEEVLVLISQIPAIKEKEIKSEGKSEEKSEEKSTPEKPI</sequence>
<feature type="region of interest" description="Disordered" evidence="1">
    <location>
        <begin position="604"/>
        <end position="624"/>
    </location>
</feature>
<evidence type="ECO:0000313" key="2">
    <source>
        <dbReference type="EMBL" id="EIJ88602.1"/>
    </source>
</evidence>
<evidence type="ECO:0000313" key="3">
    <source>
        <dbReference type="Proteomes" id="UP000002872"/>
    </source>
</evidence>
<dbReference type="OrthoDB" id="2187670at2759"/>
<dbReference type="InParanoid" id="I3EHA5"/>
<dbReference type="HOGENOM" id="CLU_020323_0_0_1"/>
<dbReference type="VEuPathDB" id="MicrosporidiaDB:NEQG_01292"/>
<proteinExistence type="predicted"/>
<protein>
    <submittedName>
        <fullName evidence="2">Uncharacterized protein</fullName>
    </submittedName>
</protein>
<organism evidence="2 3">
    <name type="scientific">Nematocida parisii (strain ERTm3)</name>
    <name type="common">Nematode killer fungus</name>
    <dbReference type="NCBI Taxonomy" id="935791"/>
    <lineage>
        <taxon>Eukaryota</taxon>
        <taxon>Fungi</taxon>
        <taxon>Fungi incertae sedis</taxon>
        <taxon>Microsporidia</taxon>
        <taxon>Nematocida</taxon>
    </lineage>
</organism>
<reference evidence="2" key="1">
    <citation type="submission" date="2011-01" db="EMBL/GenBank/DDBJ databases">
        <title>The Genome Sequence of Nematocida parisii strain ERTm3.</title>
        <authorList>
            <consortium name="The Broad Institute Genome Sequencing Platform"/>
            <consortium name="The Broad Institute Genome Sequencing Center for Infectious Disease"/>
            <person name="Cuomo C."/>
            <person name="Troemel E."/>
            <person name="Young S.K."/>
            <person name="Zeng Q."/>
            <person name="Gargeya S."/>
            <person name="Fitzgerald M."/>
            <person name="Haas B."/>
            <person name="Abouelleil A."/>
            <person name="Alvarado L."/>
            <person name="Arachchi H.M."/>
            <person name="Berlin A."/>
            <person name="Chapman S.B."/>
            <person name="Gearin G."/>
            <person name="Goldberg J."/>
            <person name="Griggs A."/>
            <person name="Gujja S."/>
            <person name="Hansen M."/>
            <person name="Heiman D."/>
            <person name="Howarth C."/>
            <person name="Larimer J."/>
            <person name="Lui A."/>
            <person name="MacDonald P.J.P."/>
            <person name="McCowen C."/>
            <person name="Montmayeur A."/>
            <person name="Murphy C."/>
            <person name="Neiman D."/>
            <person name="Pearson M."/>
            <person name="Priest M."/>
            <person name="Roberts A."/>
            <person name="Saif S."/>
            <person name="Shea T."/>
            <person name="Sisk P."/>
            <person name="Stolte C."/>
            <person name="Sykes S."/>
            <person name="Wortman J."/>
            <person name="Nusbaum C."/>
            <person name="Birren B."/>
        </authorList>
    </citation>
    <scope>NUCLEOTIDE SEQUENCE</scope>
    <source>
        <strain evidence="2">ERTm3</strain>
    </source>
</reference>
<dbReference type="OMA" id="LISCFAN"/>